<organism evidence="2 3">
    <name type="scientific">Phrynosoma platyrhinos</name>
    <name type="common">Desert horned lizard</name>
    <dbReference type="NCBI Taxonomy" id="52577"/>
    <lineage>
        <taxon>Eukaryota</taxon>
        <taxon>Metazoa</taxon>
        <taxon>Chordata</taxon>
        <taxon>Craniata</taxon>
        <taxon>Vertebrata</taxon>
        <taxon>Euteleostomi</taxon>
        <taxon>Lepidosauria</taxon>
        <taxon>Squamata</taxon>
        <taxon>Bifurcata</taxon>
        <taxon>Unidentata</taxon>
        <taxon>Episquamata</taxon>
        <taxon>Toxicofera</taxon>
        <taxon>Iguania</taxon>
        <taxon>Phrynosomatidae</taxon>
        <taxon>Phrynosomatinae</taxon>
        <taxon>Phrynosoma</taxon>
    </lineage>
</organism>
<evidence type="ECO:0000256" key="1">
    <source>
        <dbReference type="SAM" id="MobiDB-lite"/>
    </source>
</evidence>
<dbReference type="Proteomes" id="UP000826234">
    <property type="component" value="Unassembled WGS sequence"/>
</dbReference>
<feature type="region of interest" description="Disordered" evidence="1">
    <location>
        <begin position="83"/>
        <end position="128"/>
    </location>
</feature>
<evidence type="ECO:0008006" key="4">
    <source>
        <dbReference type="Google" id="ProtNLM"/>
    </source>
</evidence>
<evidence type="ECO:0000313" key="2">
    <source>
        <dbReference type="EMBL" id="KAH0617357.1"/>
    </source>
</evidence>
<feature type="compositionally biased region" description="Polar residues" evidence="1">
    <location>
        <begin position="259"/>
        <end position="272"/>
    </location>
</feature>
<protein>
    <recommendedName>
        <fullName evidence="4">Zinc finger CCCH domain-containing protein 3</fullName>
    </recommendedName>
</protein>
<accession>A0ABQ7SJD8</accession>
<feature type="region of interest" description="Disordered" evidence="1">
    <location>
        <begin position="22"/>
        <end position="41"/>
    </location>
</feature>
<evidence type="ECO:0000313" key="3">
    <source>
        <dbReference type="Proteomes" id="UP000826234"/>
    </source>
</evidence>
<feature type="region of interest" description="Disordered" evidence="1">
    <location>
        <begin position="357"/>
        <end position="380"/>
    </location>
</feature>
<feature type="region of interest" description="Disordered" evidence="1">
    <location>
        <begin position="257"/>
        <end position="280"/>
    </location>
</feature>
<reference evidence="2 3" key="1">
    <citation type="journal article" date="2022" name="Gigascience">
        <title>A chromosome-level genome assembly and annotation of the desert horned lizard, Phrynosoma platyrhinos, provides insight into chromosomal rearrangements among reptiles.</title>
        <authorList>
            <person name="Koochekian N."/>
            <person name="Ascanio A."/>
            <person name="Farleigh K."/>
            <person name="Card D.C."/>
            <person name="Schield D.R."/>
            <person name="Castoe T.A."/>
            <person name="Jezkova T."/>
        </authorList>
    </citation>
    <scope>NUCLEOTIDE SEQUENCE [LARGE SCALE GENOMIC DNA]</scope>
    <source>
        <strain evidence="2">NK-2021</strain>
    </source>
</reference>
<gene>
    <name evidence="2" type="ORF">JD844_015422</name>
</gene>
<comment type="caution">
    <text evidence="2">The sequence shown here is derived from an EMBL/GenBank/DDBJ whole genome shotgun (WGS) entry which is preliminary data.</text>
</comment>
<dbReference type="EMBL" id="JAIPUX010005289">
    <property type="protein sequence ID" value="KAH0617357.1"/>
    <property type="molecule type" value="Genomic_DNA"/>
</dbReference>
<proteinExistence type="predicted"/>
<keyword evidence="3" id="KW-1185">Reference proteome</keyword>
<name>A0ABQ7SJD8_PHRPL</name>
<sequence length="647" mass="69840">MEEKEQLRRQIRLLQGLINDHKNVHGNAPVPPPATQWRNPRPSFTNQGGFSARYSQQTQRDFPPCQTTASAWRNKYSLVNIPPRPTLSSGSSVSASSASRTTLSNASSDSSEPQWMLSERNRGPGIDGNIVQVQGALAAVSTTVPKSQSGSSAALGATAASQRCVSSSTSSSKSGSKESKELPYLLDSKTVAGSRDGGDAPTVCQKVSVTTKAVQGVSQCAPSLCRTISKNAVTLKSEPQQPLTAPDHGLGCLPKRKTPASQVPSLHSSQQLPVGKGKPNPSIVCTKSTWEASMVGKTLSEKKHIVPAVQKPPALPSAIKSPRFKKANYTWVANPSKSSRTVKKASENVRKFPVSSGAVAKLQPRGDLGTKQKKSGLHSKLGISSSQYKWKSSSLQSPPSTFASTFTWRHKGCDGAGVSPHVGASTSLQTLRRVPLGHGNPRPFFGNTGFYKLKSRTKIIKRKGNVCSPAEKRNAAFSTVVLKSRYTLRKKNSPRGRPSSTVRRSGTKGLVQIGKHRLRRLPTSRAHASAKEGKVRLEMYSFGYQNRMVETCFISSLTHLDQLSTIRQSNLRLRNMWGGQSTIPTLSQAPSALLADSFASLLVAVKQERSAFILVDCKTPEKSVSANREAGGLRDHLFPYDLSWPVV</sequence>
<feature type="compositionally biased region" description="Low complexity" evidence="1">
    <location>
        <begin position="86"/>
        <end position="108"/>
    </location>
</feature>